<dbReference type="EMBL" id="RCHS01002381">
    <property type="protein sequence ID" value="RMX47697.1"/>
    <property type="molecule type" value="Genomic_DNA"/>
</dbReference>
<dbReference type="AlphaFoldDB" id="A0A3M6U251"/>
<dbReference type="Proteomes" id="UP000275408">
    <property type="component" value="Unassembled WGS sequence"/>
</dbReference>
<organism evidence="2 3">
    <name type="scientific">Pocillopora damicornis</name>
    <name type="common">Cauliflower coral</name>
    <name type="synonym">Millepora damicornis</name>
    <dbReference type="NCBI Taxonomy" id="46731"/>
    <lineage>
        <taxon>Eukaryota</taxon>
        <taxon>Metazoa</taxon>
        <taxon>Cnidaria</taxon>
        <taxon>Anthozoa</taxon>
        <taxon>Hexacorallia</taxon>
        <taxon>Scleractinia</taxon>
        <taxon>Astrocoeniina</taxon>
        <taxon>Pocilloporidae</taxon>
        <taxon>Pocillopora</taxon>
    </lineage>
</organism>
<accession>A0A3M6U251</accession>
<comment type="caution">
    <text evidence="2">The sequence shown here is derived from an EMBL/GenBank/DDBJ whole genome shotgun (WGS) entry which is preliminary data.</text>
</comment>
<reference evidence="2 3" key="1">
    <citation type="journal article" date="2018" name="Sci. Rep.">
        <title>Comparative analysis of the Pocillopora damicornis genome highlights role of immune system in coral evolution.</title>
        <authorList>
            <person name="Cunning R."/>
            <person name="Bay R.A."/>
            <person name="Gillette P."/>
            <person name="Baker A.C."/>
            <person name="Traylor-Knowles N."/>
        </authorList>
    </citation>
    <scope>NUCLEOTIDE SEQUENCE [LARGE SCALE GENOMIC DNA]</scope>
    <source>
        <strain evidence="2">RSMAS</strain>
        <tissue evidence="2">Whole animal</tissue>
    </source>
</reference>
<proteinExistence type="predicted"/>
<evidence type="ECO:0000313" key="2">
    <source>
        <dbReference type="EMBL" id="RMX47697.1"/>
    </source>
</evidence>
<gene>
    <name evidence="2" type="ORF">pdam_00023749</name>
</gene>
<feature type="region of interest" description="Disordered" evidence="1">
    <location>
        <begin position="135"/>
        <end position="160"/>
    </location>
</feature>
<feature type="compositionally biased region" description="Basic and acidic residues" evidence="1">
    <location>
        <begin position="137"/>
        <end position="149"/>
    </location>
</feature>
<keyword evidence="3" id="KW-1185">Reference proteome</keyword>
<evidence type="ECO:0000256" key="1">
    <source>
        <dbReference type="SAM" id="MobiDB-lite"/>
    </source>
</evidence>
<sequence>MRQSPRTFEANELYGAVRKYIAEKDGYDGRDLLAIAQDAEELRMQNQVLRVRRFKERLEVTSDPKEKGSSWIAFKIPTSVKDLINVKDSHNFYVVELDIQEGYLTSSPKHSEQQYIPPYHVQQTWRAKWPKTVVSHGLEKPPKPPKNEVAEGYSKRNSIL</sequence>
<name>A0A3M6U251_POCDA</name>
<protein>
    <submittedName>
        <fullName evidence="2">Uncharacterized protein</fullName>
    </submittedName>
</protein>
<evidence type="ECO:0000313" key="3">
    <source>
        <dbReference type="Proteomes" id="UP000275408"/>
    </source>
</evidence>